<evidence type="ECO:0000259" key="2">
    <source>
        <dbReference type="Pfam" id="PF21153"/>
    </source>
</evidence>
<feature type="region of interest" description="Disordered" evidence="1">
    <location>
        <begin position="123"/>
        <end position="151"/>
    </location>
</feature>
<dbReference type="STRING" id="136037.A0A067QTD0"/>
<protein>
    <recommendedName>
        <fullName evidence="2">NSUN5/RCM1 N-terminal domain-containing protein</fullName>
    </recommendedName>
</protein>
<feature type="compositionally biased region" description="Basic and acidic residues" evidence="1">
    <location>
        <begin position="126"/>
        <end position="145"/>
    </location>
</feature>
<evidence type="ECO:0000256" key="1">
    <source>
        <dbReference type="SAM" id="MobiDB-lite"/>
    </source>
</evidence>
<dbReference type="Proteomes" id="UP000027135">
    <property type="component" value="Unassembled WGS sequence"/>
</dbReference>
<name>A0A067QTD0_ZOONE</name>
<evidence type="ECO:0000313" key="3">
    <source>
        <dbReference type="EMBL" id="KDR12160.1"/>
    </source>
</evidence>
<keyword evidence="4" id="KW-1185">Reference proteome</keyword>
<reference evidence="3 4" key="1">
    <citation type="journal article" date="2014" name="Nat. Commun.">
        <title>Molecular traces of alternative social organization in a termite genome.</title>
        <authorList>
            <person name="Terrapon N."/>
            <person name="Li C."/>
            <person name="Robertson H.M."/>
            <person name="Ji L."/>
            <person name="Meng X."/>
            <person name="Booth W."/>
            <person name="Chen Z."/>
            <person name="Childers C.P."/>
            <person name="Glastad K.M."/>
            <person name="Gokhale K."/>
            <person name="Gowin J."/>
            <person name="Gronenberg W."/>
            <person name="Hermansen R.A."/>
            <person name="Hu H."/>
            <person name="Hunt B.G."/>
            <person name="Huylmans A.K."/>
            <person name="Khalil S.M."/>
            <person name="Mitchell R.D."/>
            <person name="Munoz-Torres M.C."/>
            <person name="Mustard J.A."/>
            <person name="Pan H."/>
            <person name="Reese J.T."/>
            <person name="Scharf M.E."/>
            <person name="Sun F."/>
            <person name="Vogel H."/>
            <person name="Xiao J."/>
            <person name="Yang W."/>
            <person name="Yang Z."/>
            <person name="Yang Z."/>
            <person name="Zhou J."/>
            <person name="Zhu J."/>
            <person name="Brent C.S."/>
            <person name="Elsik C.G."/>
            <person name="Goodisman M.A."/>
            <person name="Liberles D.A."/>
            <person name="Roe R.M."/>
            <person name="Vargo E.L."/>
            <person name="Vilcinskas A."/>
            <person name="Wang J."/>
            <person name="Bornberg-Bauer E."/>
            <person name="Korb J."/>
            <person name="Zhang G."/>
            <person name="Liebig J."/>
        </authorList>
    </citation>
    <scope>NUCLEOTIDE SEQUENCE [LARGE SCALE GENOMIC DNA]</scope>
    <source>
        <tissue evidence="3">Whole organism</tissue>
    </source>
</reference>
<evidence type="ECO:0000313" key="4">
    <source>
        <dbReference type="Proteomes" id="UP000027135"/>
    </source>
</evidence>
<dbReference type="InterPro" id="IPR048889">
    <property type="entry name" value="NSUN5_RCM1_N"/>
</dbReference>
<feature type="compositionally biased region" description="Basic residues" evidence="1">
    <location>
        <begin position="197"/>
        <end position="208"/>
    </location>
</feature>
<organism evidence="3 4">
    <name type="scientific">Zootermopsis nevadensis</name>
    <name type="common">Dampwood termite</name>
    <dbReference type="NCBI Taxonomy" id="136037"/>
    <lineage>
        <taxon>Eukaryota</taxon>
        <taxon>Metazoa</taxon>
        <taxon>Ecdysozoa</taxon>
        <taxon>Arthropoda</taxon>
        <taxon>Hexapoda</taxon>
        <taxon>Insecta</taxon>
        <taxon>Pterygota</taxon>
        <taxon>Neoptera</taxon>
        <taxon>Polyneoptera</taxon>
        <taxon>Dictyoptera</taxon>
        <taxon>Blattodea</taxon>
        <taxon>Blattoidea</taxon>
        <taxon>Termitoidae</taxon>
        <taxon>Termopsidae</taxon>
        <taxon>Zootermopsis</taxon>
    </lineage>
</organism>
<dbReference type="EMBL" id="KK853042">
    <property type="protein sequence ID" value="KDR12160.1"/>
    <property type="molecule type" value="Genomic_DNA"/>
</dbReference>
<gene>
    <name evidence="3" type="ORF">L798_13915</name>
</gene>
<feature type="region of interest" description="Disordered" evidence="1">
    <location>
        <begin position="191"/>
        <end position="251"/>
    </location>
</feature>
<sequence length="251" mass="28522">MTHEATFKVPRLYKAAAKVASVVKENNGNLEQLVQLYNKKTNTKALAALVTKTLNNEGLLDTIIQNSEILTKETNSNPWLFRILIAELLLGKQRLPVGSKPVQTVLAYGPTLRTELLRAKGKLHKKLDTSKSKQGMKGKDPDVKSESPSTYNQIKMFKNIEDTNPELNQVMCSKSGRNVMQDYIKLEEDEGVNSKPKQIKQLKNRQKKNYQVLEHLPRSEQISALKSKKRKQNTQTDESITKEHKIKKTVK</sequence>
<dbReference type="AlphaFoldDB" id="A0A067QTD0"/>
<dbReference type="InParanoid" id="A0A067QTD0"/>
<proteinExistence type="predicted"/>
<accession>A0A067QTD0</accession>
<feature type="domain" description="NSUN5/RCM1 N-terminal" evidence="2">
    <location>
        <begin position="44"/>
        <end position="122"/>
    </location>
</feature>
<dbReference type="Pfam" id="PF21153">
    <property type="entry name" value="NSUN5_N"/>
    <property type="match status" value="1"/>
</dbReference>